<organism evidence="1 2">
    <name type="scientific">Bifidobacterium adolescentis</name>
    <dbReference type="NCBI Taxonomy" id="1680"/>
    <lineage>
        <taxon>Bacteria</taxon>
        <taxon>Bacillati</taxon>
        <taxon>Actinomycetota</taxon>
        <taxon>Actinomycetes</taxon>
        <taxon>Bifidobacteriales</taxon>
        <taxon>Bifidobacteriaceae</taxon>
        <taxon>Bifidobacterium</taxon>
    </lineage>
</organism>
<name>A0A1X2Z129_BIFAD</name>
<evidence type="ECO:0000313" key="2">
    <source>
        <dbReference type="Proteomes" id="UP000193377"/>
    </source>
</evidence>
<dbReference type="RefSeq" id="WP_085393034.1">
    <property type="nucleotide sequence ID" value="NZ_LNKD01000001.1"/>
</dbReference>
<sequence length="129" mass="15292">MITVDELKAMPLDEPIGEAVVCDIERMANEGLQPFYQREFEPYEGVYRVNDFAKYVSEDSWRKFWSAFPEWCEQVFMLHDNTRSDDYCEFTSEVLSGLTPIEIGEQFEKSREYDLDYVFWTQADDEGHV</sequence>
<accession>A0A1X2Z129</accession>
<dbReference type="Proteomes" id="UP000193377">
    <property type="component" value="Unassembled WGS sequence"/>
</dbReference>
<evidence type="ECO:0000313" key="1">
    <source>
        <dbReference type="EMBL" id="OSG88112.1"/>
    </source>
</evidence>
<gene>
    <name evidence="1" type="ORF">B0487_1032</name>
</gene>
<comment type="caution">
    <text evidence="1">The sequence shown here is derived from an EMBL/GenBank/DDBJ whole genome shotgun (WGS) entry which is preliminary data.</text>
</comment>
<protein>
    <submittedName>
        <fullName evidence="1">Uncharacterized protein</fullName>
    </submittedName>
</protein>
<proteinExistence type="predicted"/>
<dbReference type="EMBL" id="LNKD01000001">
    <property type="protein sequence ID" value="OSG88112.1"/>
    <property type="molecule type" value="Genomic_DNA"/>
</dbReference>
<dbReference type="AlphaFoldDB" id="A0A1X2Z129"/>
<reference evidence="1 2" key="1">
    <citation type="journal article" date="2016" name="Sci. Rep.">
        <title>Evaluation of genetic diversity among strains of the human gut commensal Bifidobacterium adolescentis.</title>
        <authorList>
            <person name="Duranti S."/>
            <person name="Milani C."/>
            <person name="Lugli G.A."/>
            <person name="Mancabelli L."/>
            <person name="Turroni F."/>
            <person name="Ferrario C."/>
            <person name="Mangifesta M."/>
            <person name="Viappiani A."/>
            <person name="Sanchez B."/>
            <person name="Margolles A."/>
            <person name="van Sinderen D."/>
            <person name="Ventura M."/>
        </authorList>
    </citation>
    <scope>NUCLEOTIDE SEQUENCE [LARGE SCALE GENOMIC DNA]</scope>
    <source>
        <strain evidence="1 2">487B</strain>
    </source>
</reference>